<feature type="compositionally biased region" description="Polar residues" evidence="1">
    <location>
        <begin position="1267"/>
        <end position="1276"/>
    </location>
</feature>
<feature type="compositionally biased region" description="Acidic residues" evidence="1">
    <location>
        <begin position="632"/>
        <end position="645"/>
    </location>
</feature>
<feature type="compositionally biased region" description="Basic and acidic residues" evidence="1">
    <location>
        <begin position="441"/>
        <end position="464"/>
    </location>
</feature>
<feature type="region of interest" description="Disordered" evidence="1">
    <location>
        <begin position="895"/>
        <end position="935"/>
    </location>
</feature>
<keyword evidence="3" id="KW-1185">Reference proteome</keyword>
<feature type="compositionally biased region" description="Low complexity" evidence="1">
    <location>
        <begin position="567"/>
        <end position="583"/>
    </location>
</feature>
<evidence type="ECO:0000313" key="3">
    <source>
        <dbReference type="Proteomes" id="UP001430848"/>
    </source>
</evidence>
<sequence length="1761" mass="191219">MGIDSKRAPPLPAPTEESESTVTQTELAPSDVSKPGDDKSSYSLPEDGTPVTIRTRGHMPDRSQTSLLIEYFEAGKPSASPTKSTERKPSVRVRLTPSKNRKTDRIQITETKSSSGRKASLTRRQERAAPLTPTGLKSNEALSAVSGDQEDAKSMHSYTSATEESNVSRNPIEVEIDRSGHRRRRPASPLIPSADSKASYQPGNMSDISAIPTDSFLDGSGPSTRLTEKRSKSPSRAREVIGGAAAGVAAAALADKMRSKSRSEVSEKEKSVVSKSKDRDSSERRHKSKSRKSSGSEHKSESGKSSRRKSSKLNEESVLSGADSSVVSSAISHSHRSMDASSMRSGASRSSINNPKLLETVEDAIRRLILPELTAIKREQSKREARRSSVSSGTTASRDDLGSERRQSGYSSKSRENLSRGKDRRGREARHDLVESPAPSVDHDSVDESLHEISEVSRSNDKLKAAAGGAAVAAMAAAALNEKSPAIAREQRRRRRAEAKSRASEIYDEEHERLGEPAAPMPLLSEVNPSEITRTSIMSADTERPHSASEELTPVQQVARGTPSIDSRSTVTSSPTPTRTPVSLQALGAQHANISHGDLKTLSQKRTGGFDEEEQYEDREYGRRAPISQVEAYDDDDDDDYDDGAYNDYYNTQDVPPPLKYVPYQPERRGLSPIPSVSGYTEGGSEIHNRESRLTHRTSGSFSSPDKSLRHGADSPSLLSRGSYQDDRSVQSSRLGYRNTTFTDDSELDRVTSGQAVRAVGANPDLVNSPTGVQSHVASLVEGSALDESVLTGESGRSGRQYDARGSEVISEEDVTDQTAFRHKGSLESRRTAEEEAASQVSERPHEFEEYDLDDYGRKVARSKYRHSPTASEAAITSAAVGAAAIALRAAAKGKGRQGTEHEESASDFVGEGVQRNKSFKDRTNEGYLPASTPTHSVDRLVGEYEKFNIGHSGLPDLNDPLPEIGYFGHDDDSITNPSRMSDRFSATQEARNDHWEEQEPMTPTQRSVNGSRGLQESVSGQSLTLDEAAGAAAVATAAAMAHSHSRQTSQDIDEEWHRTSEDRKRDTIVTNPYEGTSPLANAPGLDIDLGQAPHFDPDGYVTGYGARSPFGPKIDEGYISQGPNRTPDLQGKGKGIDYNQHPPMPGNMDPFYNPQDSKHMSGLSQGMGSPLYDAATGAGIDRIESNDIIALMQHLMVRDAQRSARDTEILVTLVRTAAEMRNSFDDIKKMLADTEDVIITEVKDNTDKTVQRHVGGPRPFPGSAARSVQGSQAGTDNEKKTRNLWRRALKGLGAKGTNDLTRIEDMLMQLLGEVDVLKSQTAPGGISHDSGPSLDNIQPAVQYEQDRGYEPEGHAGTSTASYGSQSGHLSIPRNASYGYERKVSGHRISTVPEGDEDDFNEDSNVVVHNHSNTDMLSPDQEPERGSSVPLGTPPQLPPGAQASLSNENTPRTENRKKHKSSGSASWFPKISRWSETTASSVGKAFRKSKETEASSLRGGPSRSGSDFAIYENYPVTDPYGDDHLPSGYSETNLNGNQRHDPNQIEPEMQFTMAGVSRTPVPTSPSPVQPQTLQPFPVNYSTPEDPKYKAHRNSLNLQHPQPRPGQTEQFRNALESSAQDFDTPMSPKSADFGSVTSLGRYAGHQPRYSNGSATGEQGQYTWTGNSPAQSGPPRPPKEPLEEPGPRTTTPTRSRISTLAYKPSGSPKPENRNLQNVLGAPGRRPSGPRAMGTKSPAPAGDEERRRKRDTFGSVVSQESDTF</sequence>
<feature type="region of interest" description="Disordered" evidence="1">
    <location>
        <begin position="1410"/>
        <end position="1761"/>
    </location>
</feature>
<accession>A0ABR1NZM9</accession>
<feature type="compositionally biased region" description="Polar residues" evidence="1">
    <location>
        <begin position="1593"/>
        <end position="1620"/>
    </location>
</feature>
<feature type="compositionally biased region" description="Polar residues" evidence="1">
    <location>
        <begin position="156"/>
        <end position="169"/>
    </location>
</feature>
<proteinExistence type="predicted"/>
<feature type="compositionally biased region" description="Basic and acidic residues" evidence="1">
    <location>
        <begin position="685"/>
        <end position="694"/>
    </location>
</feature>
<feature type="compositionally biased region" description="Basic and acidic residues" evidence="1">
    <location>
        <begin position="294"/>
        <end position="304"/>
    </location>
</feature>
<feature type="compositionally biased region" description="Polar residues" evidence="1">
    <location>
        <begin position="1002"/>
        <end position="1021"/>
    </location>
</feature>
<feature type="region of interest" description="Disordered" evidence="1">
    <location>
        <begin position="789"/>
        <end position="849"/>
    </location>
</feature>
<feature type="compositionally biased region" description="Low complexity" evidence="1">
    <location>
        <begin position="1495"/>
        <end position="1506"/>
    </location>
</feature>
<gene>
    <name evidence="2" type="ORF">SLS63_009541</name>
</gene>
<feature type="compositionally biased region" description="Low complexity" evidence="1">
    <location>
        <begin position="242"/>
        <end position="254"/>
    </location>
</feature>
<feature type="region of interest" description="Disordered" evidence="1">
    <location>
        <begin position="1349"/>
        <end position="1373"/>
    </location>
</feature>
<dbReference type="EMBL" id="JAKNSF020000070">
    <property type="protein sequence ID" value="KAK7721635.1"/>
    <property type="molecule type" value="Genomic_DNA"/>
</dbReference>
<name>A0ABR1NZM9_DIAER</name>
<feature type="compositionally biased region" description="Basic and acidic residues" evidence="1">
    <location>
        <begin position="375"/>
        <end position="387"/>
    </location>
</feature>
<feature type="compositionally biased region" description="Polar residues" evidence="1">
    <location>
        <begin position="1647"/>
        <end position="1669"/>
    </location>
</feature>
<feature type="region of interest" description="Disordered" evidence="1">
    <location>
        <begin position="371"/>
        <end position="468"/>
    </location>
</feature>
<feature type="region of interest" description="Disordered" evidence="1">
    <location>
        <begin position="486"/>
        <end position="749"/>
    </location>
</feature>
<dbReference type="Proteomes" id="UP001430848">
    <property type="component" value="Unassembled WGS sequence"/>
</dbReference>
<feature type="compositionally biased region" description="Polar residues" evidence="1">
    <location>
        <begin position="1752"/>
        <end position="1761"/>
    </location>
</feature>
<comment type="caution">
    <text evidence="2">The sequence shown here is derived from an EMBL/GenBank/DDBJ whole genome shotgun (WGS) entry which is preliminary data.</text>
</comment>
<feature type="compositionally biased region" description="Polar residues" evidence="1">
    <location>
        <begin position="697"/>
        <end position="706"/>
    </location>
</feature>
<evidence type="ECO:0000256" key="1">
    <source>
        <dbReference type="SAM" id="MobiDB-lite"/>
    </source>
</evidence>
<feature type="compositionally biased region" description="Basic and acidic residues" evidence="1">
    <location>
        <begin position="397"/>
        <end position="434"/>
    </location>
</feature>
<feature type="region of interest" description="Disordered" evidence="1">
    <location>
        <begin position="1040"/>
        <end position="1082"/>
    </location>
</feature>
<feature type="compositionally biased region" description="Polar residues" evidence="1">
    <location>
        <begin position="1357"/>
        <end position="1369"/>
    </location>
</feature>
<feature type="compositionally biased region" description="Low complexity" evidence="1">
    <location>
        <begin position="339"/>
        <end position="351"/>
    </location>
</feature>
<feature type="region of interest" description="Disordered" evidence="1">
    <location>
        <begin position="973"/>
        <end position="1021"/>
    </location>
</feature>
<feature type="compositionally biased region" description="Basic and acidic residues" evidence="1">
    <location>
        <begin position="1056"/>
        <end position="1068"/>
    </location>
</feature>
<protein>
    <recommendedName>
        <fullName evidence="4">Transaldolase</fullName>
    </recommendedName>
</protein>
<feature type="compositionally biased region" description="Low complexity" evidence="1">
    <location>
        <begin position="1685"/>
        <end position="1694"/>
    </location>
</feature>
<dbReference type="PANTHER" id="PTHR42105:SF1">
    <property type="entry name" value="TRANSALDOLASE"/>
    <property type="match status" value="1"/>
</dbReference>
<feature type="compositionally biased region" description="Low complexity" evidence="1">
    <location>
        <begin position="317"/>
        <end position="332"/>
    </location>
</feature>
<reference evidence="2 3" key="1">
    <citation type="submission" date="2024-02" db="EMBL/GenBank/DDBJ databases">
        <title>De novo assembly and annotation of 12 fungi associated with fruit tree decline syndrome in Ontario, Canada.</title>
        <authorList>
            <person name="Sulman M."/>
            <person name="Ellouze W."/>
            <person name="Ilyukhin E."/>
        </authorList>
    </citation>
    <scope>NUCLEOTIDE SEQUENCE [LARGE SCALE GENOMIC DNA]</scope>
    <source>
        <strain evidence="2 3">M169</strain>
    </source>
</reference>
<feature type="compositionally biased region" description="Polar residues" evidence="1">
    <location>
        <begin position="108"/>
        <end position="117"/>
    </location>
</feature>
<dbReference type="PANTHER" id="PTHR42105">
    <property type="entry name" value="DIM2-ASSOCIATED PROTEIN 1"/>
    <property type="match status" value="1"/>
</dbReference>
<feature type="compositionally biased region" description="Polar residues" evidence="1">
    <location>
        <begin position="527"/>
        <end position="539"/>
    </location>
</feature>
<organism evidence="2 3">
    <name type="scientific">Diaporthe eres</name>
    <name type="common">Phomopsis oblonga</name>
    <dbReference type="NCBI Taxonomy" id="83184"/>
    <lineage>
        <taxon>Eukaryota</taxon>
        <taxon>Fungi</taxon>
        <taxon>Dikarya</taxon>
        <taxon>Ascomycota</taxon>
        <taxon>Pezizomycotina</taxon>
        <taxon>Sordariomycetes</taxon>
        <taxon>Sordariomycetidae</taxon>
        <taxon>Diaporthales</taxon>
        <taxon>Diaporthaceae</taxon>
        <taxon>Diaporthe</taxon>
        <taxon>Diaporthe eres species complex</taxon>
    </lineage>
</organism>
<feature type="compositionally biased region" description="Basic and acidic residues" evidence="1">
    <location>
        <begin position="1675"/>
        <end position="1684"/>
    </location>
</feature>
<evidence type="ECO:0000313" key="2">
    <source>
        <dbReference type="EMBL" id="KAK7721635.1"/>
    </source>
</evidence>
<evidence type="ECO:0008006" key="4">
    <source>
        <dbReference type="Google" id="ProtNLM"/>
    </source>
</evidence>
<feature type="compositionally biased region" description="Basic and acidic residues" evidence="1">
    <location>
        <begin position="226"/>
        <end position="239"/>
    </location>
</feature>
<feature type="compositionally biased region" description="Basic and acidic residues" evidence="1">
    <location>
        <begin position="255"/>
        <end position="283"/>
    </location>
</feature>
<feature type="compositionally biased region" description="Basic and acidic residues" evidence="1">
    <location>
        <begin position="825"/>
        <end position="834"/>
    </location>
</feature>
<feature type="region of interest" description="Disordered" evidence="1">
    <location>
        <begin position="1"/>
        <end position="358"/>
    </location>
</feature>
<feature type="compositionally biased region" description="Polar residues" evidence="1">
    <location>
        <begin position="730"/>
        <end position="743"/>
    </location>
</feature>
<feature type="compositionally biased region" description="Polar residues" evidence="1">
    <location>
        <begin position="196"/>
        <end position="207"/>
    </location>
</feature>
<feature type="compositionally biased region" description="Basic and acidic residues" evidence="1">
    <location>
        <begin position="498"/>
        <end position="515"/>
    </location>
</feature>
<feature type="region of interest" description="Disordered" evidence="1">
    <location>
        <begin position="1250"/>
        <end position="1283"/>
    </location>
</feature>
<feature type="compositionally biased region" description="Polar residues" evidence="1">
    <location>
        <begin position="975"/>
        <end position="990"/>
    </location>
</feature>
<feature type="compositionally biased region" description="Polar residues" evidence="1">
    <location>
        <begin position="1443"/>
        <end position="1452"/>
    </location>
</feature>